<sequence length="200" mass="22816">MKRTTTSLLRLPQTVNLTESNWDDPSVRIEFQAFIDYHSMYNPDQPRPDLKRNNPEELIDYSIQLGINSEGYASKVNVFKSSYIKAAKNMDVATQHQKGLAAIKNLIETHSWKLGSWGSCSKIEVNGVPKEIPKHIYQIYKTIENVEKQELDPTIALTEIGNIADHALKNAPTWFKSLRGRDQETTDVYTEISKLSHPNN</sequence>
<evidence type="ECO:0000313" key="2">
    <source>
        <dbReference type="Proteomes" id="UP000054729"/>
    </source>
</evidence>
<dbReference type="AlphaFoldDB" id="A0A0W1ABH4"/>
<accession>A0A0W1ABH4</accession>
<dbReference type="PATRIC" id="fig|66969.6.peg.2049"/>
<keyword evidence="2" id="KW-1185">Reference proteome</keyword>
<dbReference type="Proteomes" id="UP000054729">
    <property type="component" value="Unassembled WGS sequence"/>
</dbReference>
<evidence type="ECO:0000313" key="1">
    <source>
        <dbReference type="EMBL" id="KTD78451.1"/>
    </source>
</evidence>
<reference evidence="1 2" key="1">
    <citation type="submission" date="2015-11" db="EMBL/GenBank/DDBJ databases">
        <title>Genomic analysis of 38 Legionella species identifies large and diverse effector repertoires.</title>
        <authorList>
            <person name="Burstein D."/>
            <person name="Amaro F."/>
            <person name="Zusman T."/>
            <person name="Lifshitz Z."/>
            <person name="Cohen O."/>
            <person name="Gilbert J.A."/>
            <person name="Pupko T."/>
            <person name="Shuman H.A."/>
            <person name="Segal G."/>
        </authorList>
    </citation>
    <scope>NUCLEOTIDE SEQUENCE [LARGE SCALE GENOMIC DNA]</scope>
    <source>
        <strain evidence="1 2">ATCC 51914</strain>
    </source>
</reference>
<gene>
    <name evidence="1" type="ORF">Lwal_1886</name>
</gene>
<dbReference type="STRING" id="66969.Lwal_1886"/>
<proteinExistence type="predicted"/>
<comment type="caution">
    <text evidence="1">The sequence shown here is derived from an EMBL/GenBank/DDBJ whole genome shotgun (WGS) entry which is preliminary data.</text>
</comment>
<name>A0A0W1ABH4_9GAMM</name>
<organism evidence="1 2">
    <name type="scientific">Legionella waltersii</name>
    <dbReference type="NCBI Taxonomy" id="66969"/>
    <lineage>
        <taxon>Bacteria</taxon>
        <taxon>Pseudomonadati</taxon>
        <taxon>Pseudomonadota</taxon>
        <taxon>Gammaproteobacteria</taxon>
        <taxon>Legionellales</taxon>
        <taxon>Legionellaceae</taxon>
        <taxon>Legionella</taxon>
    </lineage>
</organism>
<dbReference type="EMBL" id="LNZB01000041">
    <property type="protein sequence ID" value="KTD78451.1"/>
    <property type="molecule type" value="Genomic_DNA"/>
</dbReference>
<protein>
    <submittedName>
        <fullName evidence="1">Uncharacterized protein</fullName>
    </submittedName>
</protein>